<reference evidence="2 3" key="1">
    <citation type="journal article" date="2020" name="Mol. Biol. Evol.">
        <title>Distinct Expression and Methylation Patterns for Genes with Different Fates following a Single Whole-Genome Duplication in Flowering Plants.</title>
        <authorList>
            <person name="Shi T."/>
            <person name="Rahmani R.S."/>
            <person name="Gugger P.F."/>
            <person name="Wang M."/>
            <person name="Li H."/>
            <person name="Zhang Y."/>
            <person name="Li Z."/>
            <person name="Wang Q."/>
            <person name="Van de Peer Y."/>
            <person name="Marchal K."/>
            <person name="Chen J."/>
        </authorList>
    </citation>
    <scope>NUCLEOTIDE SEQUENCE [LARGE SCALE GENOMIC DNA]</scope>
    <source>
        <tissue evidence="2">Leaf</tissue>
    </source>
</reference>
<dbReference type="Pfam" id="PF12937">
    <property type="entry name" value="F-box-like"/>
    <property type="match status" value="1"/>
</dbReference>
<dbReference type="Gene3D" id="3.80.10.10">
    <property type="entry name" value="Ribonuclease Inhibitor"/>
    <property type="match status" value="1"/>
</dbReference>
<keyword evidence="3" id="KW-1185">Reference proteome</keyword>
<accession>A0A822ZG39</accession>
<gene>
    <name evidence="2" type="ORF">HUJ06_000891</name>
</gene>
<dbReference type="Proteomes" id="UP000607653">
    <property type="component" value="Unassembled WGS sequence"/>
</dbReference>
<dbReference type="EMBL" id="DUZY01000006">
    <property type="protein sequence ID" value="DAD42661.1"/>
    <property type="molecule type" value="Genomic_DNA"/>
</dbReference>
<dbReference type="SUPFAM" id="SSF52047">
    <property type="entry name" value="RNI-like"/>
    <property type="match status" value="1"/>
</dbReference>
<protein>
    <recommendedName>
        <fullName evidence="1">F-box domain-containing protein</fullName>
    </recommendedName>
</protein>
<proteinExistence type="predicted"/>
<dbReference type="PANTHER" id="PTHR31215">
    <property type="entry name" value="OS05G0510400 PROTEIN-RELATED"/>
    <property type="match status" value="1"/>
</dbReference>
<dbReference type="InterPro" id="IPR044809">
    <property type="entry name" value="AUF1-like"/>
</dbReference>
<dbReference type="SUPFAM" id="SSF81383">
    <property type="entry name" value="F-box domain"/>
    <property type="match status" value="1"/>
</dbReference>
<dbReference type="SMART" id="SM00256">
    <property type="entry name" value="FBOX"/>
    <property type="match status" value="1"/>
</dbReference>
<organism evidence="2 3">
    <name type="scientific">Nelumbo nucifera</name>
    <name type="common">Sacred lotus</name>
    <dbReference type="NCBI Taxonomy" id="4432"/>
    <lineage>
        <taxon>Eukaryota</taxon>
        <taxon>Viridiplantae</taxon>
        <taxon>Streptophyta</taxon>
        <taxon>Embryophyta</taxon>
        <taxon>Tracheophyta</taxon>
        <taxon>Spermatophyta</taxon>
        <taxon>Magnoliopsida</taxon>
        <taxon>Proteales</taxon>
        <taxon>Nelumbonaceae</taxon>
        <taxon>Nelumbo</taxon>
    </lineage>
</organism>
<evidence type="ECO:0000259" key="1">
    <source>
        <dbReference type="SMART" id="SM00256"/>
    </source>
</evidence>
<dbReference type="InterPro" id="IPR001810">
    <property type="entry name" value="F-box_dom"/>
</dbReference>
<comment type="caution">
    <text evidence="2">The sequence shown here is derived from an EMBL/GenBank/DDBJ whole genome shotgun (WGS) entry which is preliminary data.</text>
</comment>
<evidence type="ECO:0000313" key="2">
    <source>
        <dbReference type="EMBL" id="DAD42661.1"/>
    </source>
</evidence>
<name>A0A822ZG39_NELNU</name>
<dbReference type="InterPro" id="IPR036047">
    <property type="entry name" value="F-box-like_dom_sf"/>
</dbReference>
<feature type="domain" description="F-box" evidence="1">
    <location>
        <begin position="4"/>
        <end position="45"/>
    </location>
</feature>
<dbReference type="InterPro" id="IPR032675">
    <property type="entry name" value="LRR_dom_sf"/>
</dbReference>
<dbReference type="AlphaFoldDB" id="A0A822ZG39"/>
<sequence>MDELPPAIVLEILNRLNDSVDLARCRLASKTLNAVSCDVRSLKILCSFDRYLKSKRNIEFITIGVEKPFWGIPDDESDDLYLTTVNFVSQWLSAISRQLKSLAISNFWIQSSCSGLIFVFFVGHSLLELEVKNAWLSVEGLKSMPVLTSLTLEFIRLDDEDLDKVNECFPSLQVLNLISVGGLRNPRVHLLQLKKFSCKTNTRKWIFSQKFSQQTNTL</sequence>
<evidence type="ECO:0000313" key="3">
    <source>
        <dbReference type="Proteomes" id="UP000607653"/>
    </source>
</evidence>